<organism evidence="1 2">
    <name type="scientific">Paraburkholderia humisilvae</name>
    <dbReference type="NCBI Taxonomy" id="627669"/>
    <lineage>
        <taxon>Bacteria</taxon>
        <taxon>Pseudomonadati</taxon>
        <taxon>Pseudomonadota</taxon>
        <taxon>Betaproteobacteria</taxon>
        <taxon>Burkholderiales</taxon>
        <taxon>Burkholderiaceae</taxon>
        <taxon>Paraburkholderia</taxon>
    </lineage>
</organism>
<accession>A0A6J5DMC5</accession>
<sequence length="204" mass="22991">MQDQLANPDRKFPDDVVPATAPAEDLFSLALGARVESALMWLLFMRGDLPTEAFDGHRRKAFELACRAGYLYADEPIPHLLRDDVELREAWAHGVARRDDERRNGMDDAMAVDREPLIIARDWYALGLPFPEQILSNLRCGEICHVCGHNLYPEGGTVFFDNPRGQLGVFGGLHDLTLADLEVFLTHMARRQTWTVRSSDDTGL</sequence>
<reference evidence="1 2" key="1">
    <citation type="submission" date="2020-04" db="EMBL/GenBank/DDBJ databases">
        <authorList>
            <person name="De Canck E."/>
        </authorList>
    </citation>
    <scope>NUCLEOTIDE SEQUENCE [LARGE SCALE GENOMIC DNA]</scope>
    <source>
        <strain evidence="1 2">LMG 29542</strain>
    </source>
</reference>
<dbReference type="RefSeq" id="WP_175226496.1">
    <property type="nucleotide sequence ID" value="NZ_CADIKH010000009.1"/>
</dbReference>
<proteinExistence type="predicted"/>
<protein>
    <submittedName>
        <fullName evidence="1">Uncharacterized protein</fullName>
    </submittedName>
</protein>
<dbReference type="EMBL" id="CADIKH010000009">
    <property type="protein sequence ID" value="CAB3753976.1"/>
    <property type="molecule type" value="Genomic_DNA"/>
</dbReference>
<evidence type="ECO:0000313" key="2">
    <source>
        <dbReference type="Proteomes" id="UP000494363"/>
    </source>
</evidence>
<dbReference type="Proteomes" id="UP000494363">
    <property type="component" value="Unassembled WGS sequence"/>
</dbReference>
<keyword evidence="2" id="KW-1185">Reference proteome</keyword>
<evidence type="ECO:0000313" key="1">
    <source>
        <dbReference type="EMBL" id="CAB3753976.1"/>
    </source>
</evidence>
<name>A0A6J5DMC5_9BURK</name>
<gene>
    <name evidence="1" type="ORF">LMG29542_02208</name>
</gene>
<dbReference type="AlphaFoldDB" id="A0A6J5DMC5"/>